<evidence type="ECO:0000256" key="6">
    <source>
        <dbReference type="ARBA" id="ARBA00022989"/>
    </source>
</evidence>
<keyword evidence="6" id="KW-1133">Transmembrane helix</keyword>
<proteinExistence type="inferred from homology"/>
<dbReference type="InterPro" id="IPR013525">
    <property type="entry name" value="ABC2_TM"/>
</dbReference>
<comment type="subcellular location">
    <subcellularLocation>
        <location evidence="1">Cell membrane</location>
        <topology evidence="1">Multi-pass membrane protein</topology>
    </subcellularLocation>
</comment>
<comment type="similarity">
    <text evidence="2">Belongs to the ABC-2 integral membrane protein family.</text>
</comment>
<keyword evidence="3" id="KW-0813">Transport</keyword>
<dbReference type="EMBL" id="NEWK01000002">
    <property type="protein sequence ID" value="OXB87183.1"/>
    <property type="molecule type" value="Genomic_DNA"/>
</dbReference>
<dbReference type="AlphaFoldDB" id="A0A226Q429"/>
<reference evidence="8 9" key="1">
    <citation type="submission" date="2017-05" db="EMBL/GenBank/DDBJ databases">
        <title>The genome sequence of Geobacillus thermocatenulatus DSM 730.</title>
        <authorList>
            <person name="Ramaloko W.T."/>
            <person name="Koen N."/>
            <person name="Polliack S."/>
            <person name="Aliyu H."/>
            <person name="Lebre P."/>
            <person name="Mohr T."/>
            <person name="Oswald F."/>
            <person name="Zwick M."/>
            <person name="Neumann A."/>
            <person name="Syldatk C."/>
            <person name="Cowan D."/>
            <person name="De Maayer P."/>
        </authorList>
    </citation>
    <scope>NUCLEOTIDE SEQUENCE [LARGE SCALE GENOMIC DNA]</scope>
    <source>
        <strain evidence="8 9">BGSC 93A1</strain>
    </source>
</reference>
<evidence type="ECO:0000256" key="1">
    <source>
        <dbReference type="ARBA" id="ARBA00004651"/>
    </source>
</evidence>
<dbReference type="PANTHER" id="PTHR30294:SF45">
    <property type="entry name" value="LINEARMYCIN RESISTANCE PERMEASE PROTEIN LNRN"/>
    <property type="match status" value="1"/>
</dbReference>
<name>A0A226Q429_9BACL</name>
<keyword evidence="5" id="KW-0812">Transmembrane</keyword>
<dbReference type="KEGG" id="gtm:GT3921_00365"/>
<evidence type="ECO:0000256" key="2">
    <source>
        <dbReference type="ARBA" id="ARBA00007783"/>
    </source>
</evidence>
<accession>A0A226Q429</accession>
<evidence type="ECO:0000313" key="8">
    <source>
        <dbReference type="EMBL" id="OXB87183.1"/>
    </source>
</evidence>
<evidence type="ECO:0000256" key="7">
    <source>
        <dbReference type="ARBA" id="ARBA00023136"/>
    </source>
</evidence>
<organism evidence="8 9">
    <name type="scientific">Geobacillus thermocatenulatus</name>
    <dbReference type="NCBI Taxonomy" id="33938"/>
    <lineage>
        <taxon>Bacteria</taxon>
        <taxon>Bacillati</taxon>
        <taxon>Bacillota</taxon>
        <taxon>Bacilli</taxon>
        <taxon>Bacillales</taxon>
        <taxon>Anoxybacillaceae</taxon>
        <taxon>Geobacillus</taxon>
        <taxon>Geobacillus thermoleovorans group</taxon>
    </lineage>
</organism>
<evidence type="ECO:0000256" key="3">
    <source>
        <dbReference type="ARBA" id="ARBA00022448"/>
    </source>
</evidence>
<dbReference type="Pfam" id="PF12698">
    <property type="entry name" value="ABC2_membrane_3"/>
    <property type="match status" value="1"/>
</dbReference>
<evidence type="ECO:0000256" key="5">
    <source>
        <dbReference type="ARBA" id="ARBA00022692"/>
    </source>
</evidence>
<dbReference type="RefSeq" id="WP_025950347.1">
    <property type="nucleotide sequence ID" value="NZ_CP018058.1"/>
</dbReference>
<dbReference type="PANTHER" id="PTHR30294">
    <property type="entry name" value="MEMBRANE COMPONENT OF ABC TRANSPORTER YHHJ-RELATED"/>
    <property type="match status" value="1"/>
</dbReference>
<dbReference type="InterPro" id="IPR047817">
    <property type="entry name" value="ABC2_TM_bact-type"/>
</dbReference>
<dbReference type="Gene3D" id="3.40.1710.10">
    <property type="entry name" value="abc type-2 transporter like domain"/>
    <property type="match status" value="1"/>
</dbReference>
<protein>
    <submittedName>
        <fullName evidence="8">ABC transporter permease</fullName>
    </submittedName>
</protein>
<sequence>MNDVIWLVKYTLKRTFRRKINFLLYFGTPLAAILLSLFAYEGSPAKDVRIGVVNEDHGRVADDAIRFLNNIDHLSVKSVKLSAVDDQITSQKVDGVLIFPQGFSESVQHGQPRLIQLVSLKGAEITMFIKSYLHEYIDHLATLGRLANGDRDLFWKMYERYQQAPFRLSVHSLSDKAKQKGVTYQTIGYLVMIMLMSAGNLTEIIIKEKEERTYSRLLTTPIQARTYVLSNIVVNLLMMAAQIIVTIVAMKNIFHIDPHIPMWQMALVLLLFSLSAIGLSLITVMFANSSASAGALQPLVTVPTCMLAGCFWPVELMPEFLQKAAYFIPQRWALDCLVKLQEGRSFGSLYWHLLILLAFALTFFLLAVYKFSRSQQSGQFI</sequence>
<keyword evidence="4" id="KW-1003">Cell membrane</keyword>
<evidence type="ECO:0000313" key="9">
    <source>
        <dbReference type="Proteomes" id="UP000198378"/>
    </source>
</evidence>
<dbReference type="GO" id="GO:0005886">
    <property type="term" value="C:plasma membrane"/>
    <property type="evidence" value="ECO:0007669"/>
    <property type="project" value="UniProtKB-SubCell"/>
</dbReference>
<dbReference type="Proteomes" id="UP000198378">
    <property type="component" value="Unassembled WGS sequence"/>
</dbReference>
<gene>
    <name evidence="8" type="ORF">B9L19_17410</name>
</gene>
<dbReference type="PROSITE" id="PS51012">
    <property type="entry name" value="ABC_TM2"/>
    <property type="match status" value="1"/>
</dbReference>
<dbReference type="GO" id="GO:0140359">
    <property type="term" value="F:ABC-type transporter activity"/>
    <property type="evidence" value="ECO:0007669"/>
    <property type="project" value="InterPro"/>
</dbReference>
<keyword evidence="9" id="KW-1185">Reference proteome</keyword>
<keyword evidence="7" id="KW-0472">Membrane</keyword>
<dbReference type="InterPro" id="IPR051449">
    <property type="entry name" value="ABC-2_transporter_component"/>
</dbReference>
<comment type="caution">
    <text evidence="8">The sequence shown here is derived from an EMBL/GenBank/DDBJ whole genome shotgun (WGS) entry which is preliminary data.</text>
</comment>
<evidence type="ECO:0000256" key="4">
    <source>
        <dbReference type="ARBA" id="ARBA00022475"/>
    </source>
</evidence>